<gene>
    <name evidence="1" type="ORF">F0U60_22955</name>
</gene>
<sequence>MPSELPLSPPERAEVLRLFDSHGALEALVYVRRVTGAGLADAHVTVQEILRTHGRLREPARPSRTAEILAVGPFRRELVPFLEYPANLYEGTREGTPMIVHFVEANLDSGEAHALAACFGADPWDFNTHTLDPWRADLEALRELLEEAGDEYVTRFVALRAAGYRFHFLTRAPE</sequence>
<keyword evidence="2" id="KW-1185">Reference proteome</keyword>
<dbReference type="Proteomes" id="UP001611383">
    <property type="component" value="Chromosome"/>
</dbReference>
<organism evidence="1 2">
    <name type="scientific">Archangium minus</name>
    <dbReference type="NCBI Taxonomy" id="83450"/>
    <lineage>
        <taxon>Bacteria</taxon>
        <taxon>Pseudomonadati</taxon>
        <taxon>Myxococcota</taxon>
        <taxon>Myxococcia</taxon>
        <taxon>Myxococcales</taxon>
        <taxon>Cystobacterineae</taxon>
        <taxon>Archangiaceae</taxon>
        <taxon>Archangium</taxon>
    </lineage>
</organism>
<evidence type="ECO:0000313" key="2">
    <source>
        <dbReference type="Proteomes" id="UP001611383"/>
    </source>
</evidence>
<dbReference type="RefSeq" id="WP_395823273.1">
    <property type="nucleotide sequence ID" value="NZ_CP043494.1"/>
</dbReference>
<evidence type="ECO:0000313" key="1">
    <source>
        <dbReference type="EMBL" id="WNG46651.1"/>
    </source>
</evidence>
<proteinExistence type="predicted"/>
<reference evidence="1 2" key="1">
    <citation type="submission" date="2019-08" db="EMBL/GenBank/DDBJ databases">
        <title>Archangium and Cystobacter genomes.</title>
        <authorList>
            <person name="Chen I.-C.K."/>
            <person name="Wielgoss S."/>
        </authorList>
    </citation>
    <scope>NUCLEOTIDE SEQUENCE [LARGE SCALE GENOMIC DNA]</scope>
    <source>
        <strain evidence="1 2">Cbm 6</strain>
    </source>
</reference>
<protein>
    <submittedName>
        <fullName evidence="1">Uncharacterized protein</fullName>
    </submittedName>
</protein>
<name>A0ABY9WS87_9BACT</name>
<accession>A0ABY9WS87</accession>
<dbReference type="EMBL" id="CP043494">
    <property type="protein sequence ID" value="WNG46651.1"/>
    <property type="molecule type" value="Genomic_DNA"/>
</dbReference>